<dbReference type="EMBL" id="JAOQJU010000048">
    <property type="protein sequence ID" value="MCU6688353.1"/>
    <property type="molecule type" value="Genomic_DNA"/>
</dbReference>
<protein>
    <submittedName>
        <fullName evidence="2">NAD(P)H-dependent oxidoreductase</fullName>
    </submittedName>
</protein>
<evidence type="ECO:0000313" key="2">
    <source>
        <dbReference type="EMBL" id="MCU6688353.1"/>
    </source>
</evidence>
<reference evidence="2 3" key="1">
    <citation type="journal article" date="2021" name="ISME Commun">
        <title>Automated analysis of genomic sequences facilitates high-throughput and comprehensive description of bacteria.</title>
        <authorList>
            <person name="Hitch T.C.A."/>
        </authorList>
    </citation>
    <scope>NUCLEOTIDE SEQUENCE [LARGE SCALE GENOMIC DNA]</scope>
    <source>
        <strain evidence="2 3">Sanger_03</strain>
    </source>
</reference>
<proteinExistence type="predicted"/>
<dbReference type="Proteomes" id="UP001652431">
    <property type="component" value="Unassembled WGS sequence"/>
</dbReference>
<evidence type="ECO:0000259" key="1">
    <source>
        <dbReference type="Pfam" id="PF03358"/>
    </source>
</evidence>
<comment type="caution">
    <text evidence="2">The sequence shown here is derived from an EMBL/GenBank/DDBJ whole genome shotgun (WGS) entry which is preliminary data.</text>
</comment>
<dbReference type="Gene3D" id="3.40.50.360">
    <property type="match status" value="1"/>
</dbReference>
<sequence length="72" mass="7980">MKIVVLEGSPNKDGSSNLLATKFIRGAKEGGHSVQVIDAAHEDIHPCPVFESERRGHGAWDRMRNSQYDSVF</sequence>
<dbReference type="RefSeq" id="WP_158372355.1">
    <property type="nucleotide sequence ID" value="NZ_JAOQJU010000048.1"/>
</dbReference>
<dbReference type="SUPFAM" id="SSF52218">
    <property type="entry name" value="Flavoproteins"/>
    <property type="match status" value="1"/>
</dbReference>
<gene>
    <name evidence="2" type="ORF">OCV99_17825</name>
</gene>
<dbReference type="InterPro" id="IPR005025">
    <property type="entry name" value="FMN_Rdtase-like_dom"/>
</dbReference>
<evidence type="ECO:0000313" key="3">
    <source>
        <dbReference type="Proteomes" id="UP001652431"/>
    </source>
</evidence>
<keyword evidence="3" id="KW-1185">Reference proteome</keyword>
<dbReference type="InterPro" id="IPR029039">
    <property type="entry name" value="Flavoprotein-like_sf"/>
</dbReference>
<feature type="domain" description="NADPH-dependent FMN reductase-like" evidence="1">
    <location>
        <begin position="1"/>
        <end position="51"/>
    </location>
</feature>
<accession>A0ABT2RSF9</accession>
<dbReference type="Pfam" id="PF03358">
    <property type="entry name" value="FMN_red"/>
    <property type="match status" value="1"/>
</dbReference>
<name>A0ABT2RSF9_9FIRM</name>
<organism evidence="2 3">
    <name type="scientific">Dorea acetigenes</name>
    <dbReference type="NCBI Taxonomy" id="2981787"/>
    <lineage>
        <taxon>Bacteria</taxon>
        <taxon>Bacillati</taxon>
        <taxon>Bacillota</taxon>
        <taxon>Clostridia</taxon>
        <taxon>Lachnospirales</taxon>
        <taxon>Lachnospiraceae</taxon>
        <taxon>Dorea</taxon>
    </lineage>
</organism>